<dbReference type="Gene3D" id="3.40.50.1820">
    <property type="entry name" value="alpha/beta hydrolase"/>
    <property type="match status" value="1"/>
</dbReference>
<dbReference type="AlphaFoldDB" id="A0A4Z1CK11"/>
<dbReference type="SUPFAM" id="SSF53474">
    <property type="entry name" value="alpha/beta-Hydrolases"/>
    <property type="match status" value="1"/>
</dbReference>
<reference evidence="1 2" key="1">
    <citation type="submission" date="2019-04" db="EMBL/GenBank/DDBJ databases">
        <title>Three New Species of Nocardioides, Nocardioides euryhalodurans sp. nov., Nocardioides seonyuensis sp. nov. and Nocardioides eburneoflavus sp. nov. Isolated from Soil.</title>
        <authorList>
            <person name="Roh S.G."/>
            <person name="Lee C."/>
            <person name="Kim M.-K."/>
            <person name="Kim S.B."/>
        </authorList>
    </citation>
    <scope>NUCLEOTIDE SEQUENCE [LARGE SCALE GENOMIC DNA]</scope>
    <source>
        <strain evidence="1 2">MMS17-SY213</strain>
    </source>
</reference>
<dbReference type="OrthoDB" id="9800988at2"/>
<proteinExistence type="predicted"/>
<dbReference type="RefSeq" id="WP_135838599.1">
    <property type="nucleotide sequence ID" value="NZ_SRRO01000001.1"/>
</dbReference>
<comment type="caution">
    <text evidence="1">The sequence shown here is derived from an EMBL/GenBank/DDBJ whole genome shotgun (WGS) entry which is preliminary data.</text>
</comment>
<keyword evidence="2" id="KW-1185">Reference proteome</keyword>
<evidence type="ECO:0008006" key="3">
    <source>
        <dbReference type="Google" id="ProtNLM"/>
    </source>
</evidence>
<sequence length="114" mass="12061">MLPERDAALVTARGAPAVAASVREALTCPDGYLRDAALLHREWQHGPAEVACPVRAWFGEDDDRSPADGASRLLAGFADLEVTIRPATSHLATLVAHWPDVLASLPDLVAVPSS</sequence>
<dbReference type="EMBL" id="SRRO01000001">
    <property type="protein sequence ID" value="TGN64070.1"/>
    <property type="molecule type" value="Genomic_DNA"/>
</dbReference>
<evidence type="ECO:0000313" key="1">
    <source>
        <dbReference type="EMBL" id="TGN64070.1"/>
    </source>
</evidence>
<protein>
    <recommendedName>
        <fullName evidence="3">Alpha/beta hydrolase</fullName>
    </recommendedName>
</protein>
<gene>
    <name evidence="1" type="ORF">EXE59_08995</name>
</gene>
<evidence type="ECO:0000313" key="2">
    <source>
        <dbReference type="Proteomes" id="UP000297496"/>
    </source>
</evidence>
<organism evidence="1 2">
    <name type="scientific">Nocardioides eburneiflavus</name>
    <dbReference type="NCBI Taxonomy" id="2518372"/>
    <lineage>
        <taxon>Bacteria</taxon>
        <taxon>Bacillati</taxon>
        <taxon>Actinomycetota</taxon>
        <taxon>Actinomycetes</taxon>
        <taxon>Propionibacteriales</taxon>
        <taxon>Nocardioidaceae</taxon>
        <taxon>Nocardioides</taxon>
    </lineage>
</organism>
<dbReference type="Proteomes" id="UP000297496">
    <property type="component" value="Unassembled WGS sequence"/>
</dbReference>
<dbReference type="InterPro" id="IPR029058">
    <property type="entry name" value="AB_hydrolase_fold"/>
</dbReference>
<accession>A0A4Z1CK11</accession>
<name>A0A4Z1CK11_9ACTN</name>